<evidence type="ECO:0000256" key="1">
    <source>
        <dbReference type="ARBA" id="ARBA00022450"/>
    </source>
</evidence>
<organism evidence="5 6">
    <name type="scientific">Monilinia vaccinii-corymbosi</name>
    <dbReference type="NCBI Taxonomy" id="61207"/>
    <lineage>
        <taxon>Eukaryota</taxon>
        <taxon>Fungi</taxon>
        <taxon>Dikarya</taxon>
        <taxon>Ascomycota</taxon>
        <taxon>Pezizomycotina</taxon>
        <taxon>Leotiomycetes</taxon>
        <taxon>Helotiales</taxon>
        <taxon>Sclerotiniaceae</taxon>
        <taxon>Monilinia</taxon>
    </lineage>
</organism>
<dbReference type="GO" id="GO:0044550">
    <property type="term" value="P:secondary metabolite biosynthetic process"/>
    <property type="evidence" value="ECO:0007669"/>
    <property type="project" value="TreeGrafter"/>
</dbReference>
<dbReference type="FunFam" id="3.30.300.30:FF:000015">
    <property type="entry name" value="Nonribosomal peptide synthase SidD"/>
    <property type="match status" value="3"/>
</dbReference>
<dbReference type="InterPro" id="IPR000873">
    <property type="entry name" value="AMP-dep_synth/lig_dom"/>
</dbReference>
<dbReference type="NCBIfam" id="TIGR01733">
    <property type="entry name" value="AA-adenyl-dom"/>
    <property type="match status" value="2"/>
</dbReference>
<dbReference type="FunFam" id="1.10.1200.10:FF:000005">
    <property type="entry name" value="Nonribosomal peptide synthetase 1"/>
    <property type="match status" value="1"/>
</dbReference>
<dbReference type="InterPro" id="IPR045851">
    <property type="entry name" value="AMP-bd_C_sf"/>
</dbReference>
<dbReference type="EMBL" id="CP063412">
    <property type="protein sequence ID" value="QSZ37066.1"/>
    <property type="molecule type" value="Genomic_DNA"/>
</dbReference>
<dbReference type="Gene3D" id="3.30.300.30">
    <property type="match status" value="3"/>
</dbReference>
<dbReference type="InterPro" id="IPR020845">
    <property type="entry name" value="AMP-binding_CS"/>
</dbReference>
<evidence type="ECO:0000256" key="3">
    <source>
        <dbReference type="ARBA" id="ARBA00022598"/>
    </source>
</evidence>
<evidence type="ECO:0000256" key="2">
    <source>
        <dbReference type="ARBA" id="ARBA00022553"/>
    </source>
</evidence>
<gene>
    <name evidence="5" type="ORF">DSL72_009158</name>
</gene>
<evidence type="ECO:0000259" key="4">
    <source>
        <dbReference type="PROSITE" id="PS50075"/>
    </source>
</evidence>
<proteinExistence type="predicted"/>
<keyword evidence="1" id="KW-0596">Phosphopantetheine</keyword>
<feature type="domain" description="Carrier" evidence="4">
    <location>
        <begin position="595"/>
        <end position="671"/>
    </location>
</feature>
<dbReference type="Gene3D" id="3.40.50.12780">
    <property type="entry name" value="N-terminal domain of ligase-like"/>
    <property type="match status" value="3"/>
</dbReference>
<dbReference type="InterPro" id="IPR009081">
    <property type="entry name" value="PP-bd_ACP"/>
</dbReference>
<dbReference type="CDD" id="cd05918">
    <property type="entry name" value="A_NRPS_SidN3_like"/>
    <property type="match status" value="3"/>
</dbReference>
<dbReference type="InterPro" id="IPR010071">
    <property type="entry name" value="AA_adenyl_dom"/>
</dbReference>
<dbReference type="PROSITE" id="PS00455">
    <property type="entry name" value="AMP_BINDING"/>
    <property type="match status" value="3"/>
</dbReference>
<keyword evidence="2" id="KW-0597">Phosphoprotein</keyword>
<sequence>MVINPAMTVTGSVMSLASPKPMNSLGPCSSMDASGGSSMESCLHEIVDGRARFSPNSIAVEAWDGSLTYGELAQLSSNLAVHLKCIGVKHQDFVLLVFEKCTLSIVAITAILKAGAICVPLDTSNASKRLSIVLDDTRAQFALTSAKHSGICETAANVRKIVLTADLISNLRARVSLKQDVAPTSPHDTAFLMYSSGSTGRPKGIVQQHGPMCFSISHHSRAMGITPLSRTLQFSAYTFDTSISDIFGTFMQGAVLCVCSDWDRLNDLSTSIRVLNANYICLTPTVAEQLEPDDVPSLQTLCLGGEALTANLVDQWASKVVLINVYGITECLVWTFTTKPIKPGQFSRSIGHPACGRAWITDVDDPSKLVPPGDIGELLIDGPNLAQGYLNDPIKTAKSFISPPIWLKNLYPDQQLGRVYRTGDLARRTDDGTLEFLGRRDTQVKLNGQRVELGEIEYHMKRILPVGTQAAAHVVQDLYRNRAILVASVCLSTHSQPIESHNDSIFGQNGLSSQKKSAARQHKADFEAVAQSLRLALSESLPSLLVPTTYIPIHQMPLTVSGKLDRRSLQEMASDHLRLHPFASHTHKNSDPGIAPSSEAEKQLSELWSRILGVKARDISARDEFVRLGGDSAQAMKLVALARKNGLSLTVANILQNQRLSEMAEVMSPIATNLQTTIPSYSLLKASHEVLRVADKEFGLTKALIQDAYPCTPLQQGLFALSLRHHGAYIAQTMIEIPSALSSSMYMKAWEQAYQSIAMLRTRLIETEEGLVHVVIDEDLTWNYAEDLDLYLQGDKYLPMTLGSRLNRFALIHGNDGAPDRLVWSAHHCTYDGWSAPLVLQEVNHILMGKNLSPRTDFNTFIDYLARKEVEISEAYWRNALLEIEAPTFPIRADASREQGGIQRKEQRIALAHRETFTSTTIVRTALAILISKYSNTEDVVFGTVLSGRDAAIDGIDTIIGPTFSTVPIRIQINGETSIEKCFDQVQRNSLNMMPHEGFGLQNISKLSRDTEVACGFQTLLIIQPPDEPLELGDVKVTYDEFSDAGTYPLTIDCKFDSGTAVLQAFFDSSVLDSVSVELFLSQLDNIIQQLHSVPLNEELRNLDLVGPADTTLIWDWNSQYPAAVDRRVCEVIGDKCLAHPDKEAVCAWDGNFTYRELDELSSSLAEELKQLGVGPEILVPIAFERSKWVVIAVLAVNKAGGAFVLLNPTHPIDRLQSIVFQASSPVILSSRKCFEISWQLLPAVVVVEEFFSNNKISSLVASESQETAVNKSIIQNTNKPSDLLYVVFTSGTSGTPKGIMVENRAFCTYIDALARMTGAKSTWRGLVSSAYSFDSSLEEMLMPLMLGGTICVPSQHELSNDLTAAMNRMGVHWGVFTPSLARLIDPRELTTLTDLYIGGEQMTDALVQSYGSCIKLTNTYGPSECCPTGCVSSTPELYGGHIGRGVACRTWIVDPNNHERLMPVGCIGELILDGPNVGRGYLNDEEKSRAAFIDAPSWLREKEQAQTMNGAPIYARRMYKTGDLARYCSNGTMEYIGRKDQQIKFYGQRIELSEIEHHIQSVLSEASESAETIVEVATRTGESDQQMLVAFMVFPENDAATKDLNGKPLHADPRILNLRQELPRKIPPYMVPSLYLRLPKIPLTSSDKIDRKKLKQIVLELPDAEFLAAAGTDTKKRLPENEFQIGLQSLWAEVLKINKDHIGLDDEFFRMGGDSIRAIRLATLARHRVWSLTVADITRYHSLEAMAQRITSLETVSRAPSPFKLLPKEYFRIDVSSEAARYCDIEISAIEDIIPCSHLQRGLMALSLKHPTSYIAKDVFELPDGFDLDRILDACHHLVHDNSILRTRIVHMHSGFYQVVLKSEFDLSAKLVMESDLMDIRPNEMGLGTSLCNIIVSRGSSGGKNKLSWTIHHSLFDGWSIELLRKQLENLIQGRPSKATVPYSLFINHVKNISHQACSEFWKDSLAGPAPVHFPKLPRSDYLPHPDKFLERNLVIQPDYAPHISISSFVSAAWALVISRYTECNNVSFGITTSGRKMNLPGIEAIAGPTFATVPTVIRINPAETKGELLRRIHDQSVEQTEYEQFGLENISSVSSEAKEACSFQTLLVVQPIESNDLGEETPILRDISPIQNINTHPLNLECQLTTTGLVMKASFDTEVISKFNASHLLSQFSHVMKQLCSPSDCIISKISTTSPEDISQIASWNQSLPESVEACLHDLVLEKSSQTPDVEALASWDGTFTYAELDDYSRLIGLSLQEEGVKCGDIVPLLFDKSALAIISMLAVLRTGATCLFLDMVNHPFVRMQKICEEVQAKIIVCSKTYRDIAISLVSQAFLVENGSWDRIVTDKSRKLMSEVTPRDAAFVIFTSGSTGTPKGIVHEHHSLSTSYIALGPALNIHNGSRVFQFSAFTFDMCIIETLATLVSGGSVCIPSEEERMNDVEGSFSRLGCNWAFLTPSFARTLKSEKFMGIETLCLGSEPITQSDVDIWKPHVGELMTISGPAETSLCTAGSLSGVHRVPYIGSMIGGLSWVAEISDHTKLAPVGVVGELLVEGPVLAREYLNQPDRTANSFVNLPDWLSDKEPKSLRRLYKTGDLVKYNSDGSMQIFGRRDGQVKIRGQRVELEEVEYQVNKALQSKVDSSLEYKCAVDAFSPVDDSNLTYLAIFISTKLESTFEIFRNLTSFIIESLQGQLPSYMVPGLLMPLSMIPMTATKKTDRRTLRSIAGAMSKNELAKYMGTDTKIRVPPSTPMEKTIQRLWSKILRVDVDTISCGDKFIYLGGDSIRAISFVSMAREEGLQVTVTDIFRYPILRDLAVVMEAVARVQKKSQFSVADYRAAPKAFDSDTFNAICRSIPKLSGVECIDLRPCTSTQNFMLTAHGLGQEVFQPYMSFNARLREGRVDVDRLTKAWENTIARHSILRTVVVESPSDSRVWYQLVLAKHQPEVILITDGQKSGNEVADLLQESRRHLPACQLVTRESETGIVNCTLHLSHALIDGGCVDALFEDFASFYAGHSFASEGPQYRDFQHYLQNRSVEDSIQFWAGYTNGLAPCLVQPPESSREFHDFHSRKIALPSTDTLRKLCVNHNVTPSILIQAAWATTLHRCTGTTDVAFGNIVSNRDIELFGVDQIIGPVFGMIPRRIQVSGDASTADLLKTCHEDFIRCLPHSSYSYLEYFEQKHGCSYDQRVFNTVINYRKFLGSLKEDTGSPSELVLDDVSSVDPYAFDILLGIDDDDGREVSAQIDYWGSRVSDEEVMKLVDAFTTELVSLCLDL</sequence>
<dbReference type="PROSITE" id="PS50075">
    <property type="entry name" value="CARRIER"/>
    <property type="match status" value="3"/>
</dbReference>
<keyword evidence="3" id="KW-0436">Ligase</keyword>
<dbReference type="Gene3D" id="3.30.559.30">
    <property type="entry name" value="Nonribosomal peptide synthetase, condensation domain"/>
    <property type="match status" value="3"/>
</dbReference>
<dbReference type="GO" id="GO:0031177">
    <property type="term" value="F:phosphopantetheine binding"/>
    <property type="evidence" value="ECO:0007669"/>
    <property type="project" value="TreeGrafter"/>
</dbReference>
<dbReference type="Pfam" id="PF00550">
    <property type="entry name" value="PP-binding"/>
    <property type="match status" value="3"/>
</dbReference>
<dbReference type="PROSITE" id="PS00012">
    <property type="entry name" value="PHOSPHOPANTETHEINE"/>
    <property type="match status" value="1"/>
</dbReference>
<dbReference type="PANTHER" id="PTHR45527">
    <property type="entry name" value="NONRIBOSOMAL PEPTIDE SYNTHETASE"/>
    <property type="match status" value="1"/>
</dbReference>
<dbReference type="SUPFAM" id="SSF56801">
    <property type="entry name" value="Acetyl-CoA synthetase-like"/>
    <property type="match status" value="3"/>
</dbReference>
<accession>A0A8A3PQJ1</accession>
<dbReference type="InterPro" id="IPR006162">
    <property type="entry name" value="Ppantetheine_attach_site"/>
</dbReference>
<feature type="domain" description="Carrier" evidence="4">
    <location>
        <begin position="1679"/>
        <end position="1755"/>
    </location>
</feature>
<dbReference type="Gene3D" id="1.10.1200.10">
    <property type="entry name" value="ACP-like"/>
    <property type="match status" value="3"/>
</dbReference>
<dbReference type="Gene3D" id="3.30.559.10">
    <property type="entry name" value="Chloramphenicol acetyltransferase-like domain"/>
    <property type="match status" value="3"/>
</dbReference>
<name>A0A8A3PQJ1_9HELO</name>
<dbReference type="InterPro" id="IPR042099">
    <property type="entry name" value="ANL_N_sf"/>
</dbReference>
<dbReference type="Proteomes" id="UP000672032">
    <property type="component" value="Chromosome 8"/>
</dbReference>
<dbReference type="CDD" id="cd19545">
    <property type="entry name" value="FUM14_C_NRPS-like"/>
    <property type="match status" value="2"/>
</dbReference>
<dbReference type="SUPFAM" id="SSF52777">
    <property type="entry name" value="CoA-dependent acyltransferases"/>
    <property type="match status" value="6"/>
</dbReference>
<dbReference type="InterPro" id="IPR036736">
    <property type="entry name" value="ACP-like_sf"/>
</dbReference>
<dbReference type="InterPro" id="IPR001242">
    <property type="entry name" value="Condensation_dom"/>
</dbReference>
<dbReference type="GO" id="GO:0043041">
    <property type="term" value="P:amino acid activation for nonribosomal peptide biosynthetic process"/>
    <property type="evidence" value="ECO:0007669"/>
    <property type="project" value="TreeGrafter"/>
</dbReference>
<dbReference type="OrthoDB" id="416786at2759"/>
<dbReference type="NCBIfam" id="NF003417">
    <property type="entry name" value="PRK04813.1"/>
    <property type="match status" value="3"/>
</dbReference>
<dbReference type="SUPFAM" id="SSF47336">
    <property type="entry name" value="ACP-like"/>
    <property type="match status" value="3"/>
</dbReference>
<evidence type="ECO:0000313" key="5">
    <source>
        <dbReference type="EMBL" id="QSZ37066.1"/>
    </source>
</evidence>
<feature type="domain" description="Carrier" evidence="4">
    <location>
        <begin position="2747"/>
        <end position="2823"/>
    </location>
</feature>
<dbReference type="PANTHER" id="PTHR45527:SF1">
    <property type="entry name" value="FATTY ACID SYNTHASE"/>
    <property type="match status" value="1"/>
</dbReference>
<dbReference type="FunFam" id="3.30.559.30:FF:000003">
    <property type="entry name" value="Nonribosomal peptide synthase SidD"/>
    <property type="match status" value="2"/>
</dbReference>
<dbReference type="GO" id="GO:0005737">
    <property type="term" value="C:cytoplasm"/>
    <property type="evidence" value="ECO:0007669"/>
    <property type="project" value="TreeGrafter"/>
</dbReference>
<dbReference type="Pfam" id="PF00668">
    <property type="entry name" value="Condensation"/>
    <property type="match status" value="3"/>
</dbReference>
<dbReference type="Pfam" id="PF00501">
    <property type="entry name" value="AMP-binding"/>
    <property type="match status" value="3"/>
</dbReference>
<dbReference type="GO" id="GO:0016874">
    <property type="term" value="F:ligase activity"/>
    <property type="evidence" value="ECO:0007669"/>
    <property type="project" value="UniProtKB-KW"/>
</dbReference>
<evidence type="ECO:0000313" key="6">
    <source>
        <dbReference type="Proteomes" id="UP000672032"/>
    </source>
</evidence>
<keyword evidence="6" id="KW-1185">Reference proteome</keyword>
<reference evidence="5" key="1">
    <citation type="submission" date="2020-10" db="EMBL/GenBank/DDBJ databases">
        <title>Genome Sequence of Monilinia vaccinii-corymbosi Sheds Light on Mummy Berry Disease Infection of Blueberry and Mating Type.</title>
        <authorList>
            <person name="Yow A.G."/>
            <person name="Zhang Y."/>
            <person name="Bansal K."/>
            <person name="Eacker S.M."/>
            <person name="Sullivan S."/>
            <person name="Liachko I."/>
            <person name="Cubeta M.A."/>
            <person name="Rollins J.A."/>
            <person name="Ashrafi H."/>
        </authorList>
    </citation>
    <scope>NUCLEOTIDE SEQUENCE</scope>
    <source>
        <strain evidence="5">RL-1</strain>
    </source>
</reference>
<dbReference type="InterPro" id="IPR023213">
    <property type="entry name" value="CAT-like_dom_sf"/>
</dbReference>
<protein>
    <recommendedName>
        <fullName evidence="4">Carrier domain-containing protein</fullName>
    </recommendedName>
</protein>